<evidence type="ECO:0000256" key="1">
    <source>
        <dbReference type="ARBA" id="ARBA00004173"/>
    </source>
</evidence>
<dbReference type="GO" id="GO:0006538">
    <property type="term" value="P:L-glutamate catabolic process"/>
    <property type="evidence" value="ECO:0007669"/>
    <property type="project" value="TreeGrafter"/>
</dbReference>
<feature type="binding site" evidence="9">
    <location>
        <position position="249"/>
    </location>
    <ligand>
        <name>NAD(+)</name>
        <dbReference type="ChEBI" id="CHEBI:57540"/>
    </ligand>
</feature>
<evidence type="ECO:0000256" key="7">
    <source>
        <dbReference type="PIRNR" id="PIRNR000185"/>
    </source>
</evidence>
<reference evidence="13 14" key="1">
    <citation type="submission" date="2020-12" db="EMBL/GenBank/DDBJ databases">
        <title>Metabolic potential, ecology and presence of endohyphal bacteria is reflected in genomic diversity of Mucoromycotina.</title>
        <authorList>
            <person name="Muszewska A."/>
            <person name="Okrasinska A."/>
            <person name="Steczkiewicz K."/>
            <person name="Drgas O."/>
            <person name="Orlowska M."/>
            <person name="Perlinska-Lenart U."/>
            <person name="Aleksandrzak-Piekarczyk T."/>
            <person name="Szatraj K."/>
            <person name="Zielenkiewicz U."/>
            <person name="Pilsyk S."/>
            <person name="Malc E."/>
            <person name="Mieczkowski P."/>
            <person name="Kruszewska J.S."/>
            <person name="Biernat P."/>
            <person name="Pawlowska J."/>
        </authorList>
    </citation>
    <scope>NUCLEOTIDE SEQUENCE [LARGE SCALE GENOMIC DNA]</scope>
    <source>
        <strain evidence="13 14">CBS 142.35</strain>
    </source>
</reference>
<dbReference type="PANTHER" id="PTHR11606">
    <property type="entry name" value="GLUTAMATE DEHYDROGENASE"/>
    <property type="match status" value="1"/>
</dbReference>
<dbReference type="SUPFAM" id="SSF51735">
    <property type="entry name" value="NAD(P)-binding Rossmann-fold domains"/>
    <property type="match status" value="1"/>
</dbReference>
<accession>A0A8H7VDE8</accession>
<dbReference type="Proteomes" id="UP000646827">
    <property type="component" value="Unassembled WGS sequence"/>
</dbReference>
<dbReference type="InterPro" id="IPR046346">
    <property type="entry name" value="Aminoacid_DH-like_N_sf"/>
</dbReference>
<keyword evidence="14" id="KW-1185">Reference proteome</keyword>
<dbReference type="PANTHER" id="PTHR11606:SF13">
    <property type="entry name" value="GLUTAMATE DEHYDROGENASE 1, MITOCHONDRIAL"/>
    <property type="match status" value="1"/>
</dbReference>
<evidence type="ECO:0000256" key="9">
    <source>
        <dbReference type="PIRSR" id="PIRSR000185-2"/>
    </source>
</evidence>
<dbReference type="InterPro" id="IPR036291">
    <property type="entry name" value="NAD(P)-bd_dom_sf"/>
</dbReference>
<dbReference type="InterPro" id="IPR006097">
    <property type="entry name" value="Glu/Leu/Phe/Val/Trp_DH_dimer"/>
</dbReference>
<evidence type="ECO:0000313" key="14">
    <source>
        <dbReference type="Proteomes" id="UP000646827"/>
    </source>
</evidence>
<dbReference type="GO" id="GO:0005739">
    <property type="term" value="C:mitochondrion"/>
    <property type="evidence" value="ECO:0007669"/>
    <property type="project" value="UniProtKB-SubCell"/>
</dbReference>
<dbReference type="GO" id="GO:0000166">
    <property type="term" value="F:nucleotide binding"/>
    <property type="evidence" value="ECO:0007669"/>
    <property type="project" value="UniProtKB-KW"/>
</dbReference>
<evidence type="ECO:0000256" key="2">
    <source>
        <dbReference type="ARBA" id="ARBA00006382"/>
    </source>
</evidence>
<dbReference type="Pfam" id="PF00208">
    <property type="entry name" value="ELFV_dehydrog"/>
    <property type="match status" value="1"/>
</dbReference>
<dbReference type="AlphaFoldDB" id="A0A8H7VDE8"/>
<dbReference type="EMBL" id="JAEPRB010000199">
    <property type="protein sequence ID" value="KAG2219006.1"/>
    <property type="molecule type" value="Genomic_DNA"/>
</dbReference>
<feature type="binding site" evidence="9">
    <location>
        <position position="149"/>
    </location>
    <ligand>
        <name>substrate</name>
    </ligand>
</feature>
<dbReference type="SMART" id="SM00839">
    <property type="entry name" value="ELFV_dehydrog"/>
    <property type="match status" value="1"/>
</dbReference>
<name>A0A8H7VDE8_9FUNG</name>
<keyword evidence="9" id="KW-0547">Nucleotide-binding</keyword>
<dbReference type="Gene3D" id="3.40.50.720">
    <property type="entry name" value="NAD(P)-binding Rossmann-like Domain"/>
    <property type="match status" value="1"/>
</dbReference>
<sequence>MAFLSRKLPAILPVTKHVSRVGWRQTSILPRFMTTVTTNFFFLQMYNTAATQTACEPHEPTFLKSVESYFDTASKLSNVSEGTLSHIRAVDSMLRVTFPIELDNGKIEVIEGYRAQHSRHRLPVKGGIRYSEEVDLQEVEALASLMTFKCAVVDVPFGGAKGGIKIDPSRYTLDQLERITRRYTMELCQKKFIGPGLDVPAPDVGTGPREMSWIMDTYRQFNLSDVNSQGCVTGKPLEQGGVRGRTEATGLGVYYGVREFLSYPEVQKKTGLSGKMKDTTVVIQGFGNVGYYAAKFFESNGAKVIGVGERTGGIYDPQGLDVESLYNYYRENSSFKGFSDRAELMDESVQILERECDILIPAALERQIGLRNADKIKAKIVGEAANGPVTPGAHEAMEKRGIVVIPDLLLNAGGVTVSYFEWLKNLSHVRFGRMNKKWDESVRSKLLNVVEENAGRTLTEAERKQIVHGAEEADLIYSGLEDTMISSCEETRQTAKLKNVDYRTAAYVNAIQKIGAVYEGSGMIFMN</sequence>
<comment type="subcellular location">
    <subcellularLocation>
        <location evidence="1">Mitochondrion</location>
    </subcellularLocation>
</comment>
<dbReference type="SUPFAM" id="SSF53223">
    <property type="entry name" value="Aminoacid dehydrogenase-like, N-terminal domain"/>
    <property type="match status" value="1"/>
</dbReference>
<feature type="binding site" evidence="9">
    <location>
        <position position="288"/>
    </location>
    <ligand>
        <name>NAD(+)</name>
        <dbReference type="ChEBI" id="CHEBI:57540"/>
    </ligand>
</feature>
<keyword evidence="9" id="KW-0520">NAD</keyword>
<comment type="similarity">
    <text evidence="2 7 11">Belongs to the Glu/Leu/Phe/Val dehydrogenases family.</text>
</comment>
<dbReference type="InterPro" id="IPR033524">
    <property type="entry name" value="Glu/Leu/Phe/Val_DH_AS"/>
</dbReference>
<protein>
    <recommendedName>
        <fullName evidence="7">Glutamate dehydrogenase</fullName>
    </recommendedName>
</protein>
<evidence type="ECO:0000256" key="5">
    <source>
        <dbReference type="ARBA" id="ARBA00047867"/>
    </source>
</evidence>
<comment type="catalytic activity">
    <reaction evidence="6">
        <text>L-glutamate + NADP(+) + H2O = 2-oxoglutarate + NH4(+) + NADPH + H(+)</text>
        <dbReference type="Rhea" id="RHEA:11612"/>
        <dbReference type="ChEBI" id="CHEBI:15377"/>
        <dbReference type="ChEBI" id="CHEBI:15378"/>
        <dbReference type="ChEBI" id="CHEBI:16810"/>
        <dbReference type="ChEBI" id="CHEBI:28938"/>
        <dbReference type="ChEBI" id="CHEBI:29985"/>
        <dbReference type="ChEBI" id="CHEBI:57783"/>
        <dbReference type="ChEBI" id="CHEBI:58349"/>
        <dbReference type="EC" id="1.4.1.3"/>
    </reaction>
</comment>
<dbReference type="Pfam" id="PF02812">
    <property type="entry name" value="ELFV_dehydrog_N"/>
    <property type="match status" value="1"/>
</dbReference>
<evidence type="ECO:0000259" key="12">
    <source>
        <dbReference type="SMART" id="SM00839"/>
    </source>
</evidence>
<proteinExistence type="inferred from homology"/>
<dbReference type="OrthoDB" id="6718861at2759"/>
<feature type="binding site" evidence="9">
    <location>
        <position position="418"/>
    </location>
    <ligand>
        <name>substrate</name>
    </ligand>
</feature>
<evidence type="ECO:0000256" key="10">
    <source>
        <dbReference type="PIRSR" id="PIRSR000185-3"/>
    </source>
</evidence>
<dbReference type="InterPro" id="IPR006095">
    <property type="entry name" value="Glu/Leu/Phe/Val/Trp_DH"/>
</dbReference>
<evidence type="ECO:0000256" key="3">
    <source>
        <dbReference type="ARBA" id="ARBA00023002"/>
    </source>
</evidence>
<dbReference type="Gene3D" id="3.40.50.10860">
    <property type="entry name" value="Leucine Dehydrogenase, chain A, domain 1"/>
    <property type="match status" value="1"/>
</dbReference>
<feature type="active site" description="Proton donor" evidence="8">
    <location>
        <position position="161"/>
    </location>
</feature>
<organism evidence="13 14">
    <name type="scientific">Circinella minor</name>
    <dbReference type="NCBI Taxonomy" id="1195481"/>
    <lineage>
        <taxon>Eukaryota</taxon>
        <taxon>Fungi</taxon>
        <taxon>Fungi incertae sedis</taxon>
        <taxon>Mucoromycota</taxon>
        <taxon>Mucoromycotina</taxon>
        <taxon>Mucoromycetes</taxon>
        <taxon>Mucorales</taxon>
        <taxon>Lichtheimiaceae</taxon>
        <taxon>Circinella</taxon>
    </lineage>
</organism>
<evidence type="ECO:0000256" key="11">
    <source>
        <dbReference type="RuleBase" id="RU004417"/>
    </source>
</evidence>
<dbReference type="CDD" id="cd01076">
    <property type="entry name" value="NAD_bind_1_Glu_DH"/>
    <property type="match status" value="1"/>
</dbReference>
<dbReference type="InterPro" id="IPR014362">
    <property type="entry name" value="Glu_DH"/>
</dbReference>
<evidence type="ECO:0000256" key="8">
    <source>
        <dbReference type="PIRSR" id="PIRSR000185-1"/>
    </source>
</evidence>
<dbReference type="FunFam" id="3.40.50.720:FF:000100">
    <property type="entry name" value="Glutamate dehydrogenase 1, mitochondrial"/>
    <property type="match status" value="1"/>
</dbReference>
<dbReference type="InterPro" id="IPR006096">
    <property type="entry name" value="Glu/Leu/Phe/Val/Trp_DH_C"/>
</dbReference>
<feature type="site" description="Important for catalysis" evidence="10">
    <location>
        <position position="203"/>
    </location>
</feature>
<feature type="binding site" evidence="9">
    <location>
        <position position="125"/>
    </location>
    <ligand>
        <name>substrate</name>
    </ligand>
</feature>
<evidence type="ECO:0000256" key="4">
    <source>
        <dbReference type="ARBA" id="ARBA00023128"/>
    </source>
</evidence>
<feature type="domain" description="Glutamate/phenylalanine/leucine/valine/L-tryptophan dehydrogenase C-terminal" evidence="12">
    <location>
        <begin position="242"/>
        <end position="522"/>
    </location>
</feature>
<evidence type="ECO:0000313" key="13">
    <source>
        <dbReference type="EMBL" id="KAG2219006.1"/>
    </source>
</evidence>
<comment type="caution">
    <text evidence="13">The sequence shown here is derived from an EMBL/GenBank/DDBJ whole genome shotgun (WGS) entry which is preliminary data.</text>
</comment>
<dbReference type="PRINTS" id="PR00082">
    <property type="entry name" value="GLFDHDRGNASE"/>
</dbReference>
<dbReference type="PIRSF" id="PIRSF000185">
    <property type="entry name" value="Glu_DH"/>
    <property type="match status" value="1"/>
</dbReference>
<evidence type="ECO:0000256" key="6">
    <source>
        <dbReference type="ARBA" id="ARBA00048577"/>
    </source>
</evidence>
<gene>
    <name evidence="13" type="ORF">INT45_013769</name>
</gene>
<dbReference type="PROSITE" id="PS00074">
    <property type="entry name" value="GLFV_DEHYDROGENASE"/>
    <property type="match status" value="1"/>
</dbReference>
<dbReference type="InterPro" id="IPR033922">
    <property type="entry name" value="NAD_bind_Glu_DH"/>
</dbReference>
<dbReference type="FunFam" id="3.40.50.10860:FF:000003">
    <property type="entry name" value="Glutamate dehydrogenase"/>
    <property type="match status" value="1"/>
</dbReference>
<dbReference type="GO" id="GO:0004352">
    <property type="term" value="F:glutamate dehydrogenase (NAD+) activity"/>
    <property type="evidence" value="ECO:0007669"/>
    <property type="project" value="TreeGrafter"/>
</dbReference>
<keyword evidence="3 7" id="KW-0560">Oxidoreductase</keyword>
<keyword evidence="4" id="KW-0496">Mitochondrion</keyword>
<comment type="catalytic activity">
    <reaction evidence="5">
        <text>L-glutamate + NAD(+) + H2O = 2-oxoglutarate + NH4(+) + NADH + H(+)</text>
        <dbReference type="Rhea" id="RHEA:15133"/>
        <dbReference type="ChEBI" id="CHEBI:15377"/>
        <dbReference type="ChEBI" id="CHEBI:15378"/>
        <dbReference type="ChEBI" id="CHEBI:16810"/>
        <dbReference type="ChEBI" id="CHEBI:28938"/>
        <dbReference type="ChEBI" id="CHEBI:29985"/>
        <dbReference type="ChEBI" id="CHEBI:57540"/>
        <dbReference type="ChEBI" id="CHEBI:57945"/>
        <dbReference type="EC" id="1.4.1.3"/>
    </reaction>
</comment>